<organism evidence="1 2">
    <name type="scientific">Rangifer tarandus platyrhynchus</name>
    <name type="common">Svalbard reindeer</name>
    <dbReference type="NCBI Taxonomy" id="3082113"/>
    <lineage>
        <taxon>Eukaryota</taxon>
        <taxon>Metazoa</taxon>
        <taxon>Chordata</taxon>
        <taxon>Craniata</taxon>
        <taxon>Vertebrata</taxon>
        <taxon>Euteleostomi</taxon>
        <taxon>Mammalia</taxon>
        <taxon>Eutheria</taxon>
        <taxon>Laurasiatheria</taxon>
        <taxon>Artiodactyla</taxon>
        <taxon>Ruminantia</taxon>
        <taxon>Pecora</taxon>
        <taxon>Cervidae</taxon>
        <taxon>Odocoileinae</taxon>
        <taxon>Rangifer</taxon>
    </lineage>
</organism>
<evidence type="ECO:0000313" key="1">
    <source>
        <dbReference type="EMBL" id="CAN0572229.1"/>
    </source>
</evidence>
<reference evidence="1" key="2">
    <citation type="submission" date="2025-03" db="EMBL/GenBank/DDBJ databases">
        <authorList>
            <consortium name="ELIXIR-Norway"/>
            <consortium name="Elixir Norway"/>
        </authorList>
    </citation>
    <scope>NUCLEOTIDE SEQUENCE</scope>
</reference>
<proteinExistence type="predicted"/>
<dbReference type="Proteomes" id="UP001162501">
    <property type="component" value="Chromosome 9"/>
</dbReference>
<dbReference type="EMBL" id="OX596093">
    <property type="protein sequence ID" value="CAN0572229.1"/>
    <property type="molecule type" value="Genomic_DNA"/>
</dbReference>
<sequence length="102" mass="11167">MKKHKLSTQSSITQTFEICANHSPRIPLASLIKNHVSFPQRGGSEHLETPDSLGAHPWVLEHRPSPLNLPLSGAQGWGHTPWNKQSRDVPFSCHVGGGRACS</sequence>
<accession>A0AC60A939</accession>
<evidence type="ECO:0000313" key="2">
    <source>
        <dbReference type="Proteomes" id="UP001162501"/>
    </source>
</evidence>
<reference evidence="1" key="1">
    <citation type="submission" date="2023-05" db="EMBL/GenBank/DDBJ databases">
        <authorList>
            <consortium name="ELIXIR-Norway"/>
        </authorList>
    </citation>
    <scope>NUCLEOTIDE SEQUENCE</scope>
</reference>
<name>A0AC60A939_RANTA</name>
<gene>
    <name evidence="1" type="ORF">MRATA1EN22A_LOCUS28438</name>
</gene>
<protein>
    <submittedName>
        <fullName evidence="1">Uncharacterized protein</fullName>
    </submittedName>
</protein>